<dbReference type="EMBL" id="JAERUA010000017">
    <property type="protein sequence ID" value="KAI1888619.1"/>
    <property type="molecule type" value="Genomic_DNA"/>
</dbReference>
<dbReference type="OrthoDB" id="9975416at2759"/>
<organism evidence="1 2">
    <name type="scientific">Albula goreensis</name>
    <dbReference type="NCBI Taxonomy" id="1534307"/>
    <lineage>
        <taxon>Eukaryota</taxon>
        <taxon>Metazoa</taxon>
        <taxon>Chordata</taxon>
        <taxon>Craniata</taxon>
        <taxon>Vertebrata</taxon>
        <taxon>Euteleostomi</taxon>
        <taxon>Actinopterygii</taxon>
        <taxon>Neopterygii</taxon>
        <taxon>Teleostei</taxon>
        <taxon>Albuliformes</taxon>
        <taxon>Albulidae</taxon>
        <taxon>Albula</taxon>
    </lineage>
</organism>
<protein>
    <submittedName>
        <fullName evidence="1">Uncharacterized protein</fullName>
    </submittedName>
</protein>
<dbReference type="GO" id="GO:0016231">
    <property type="term" value="F:beta-N-acetylglucosaminidase activity"/>
    <property type="evidence" value="ECO:0007669"/>
    <property type="project" value="TreeGrafter"/>
</dbReference>
<evidence type="ECO:0000313" key="1">
    <source>
        <dbReference type="EMBL" id="KAI1888619.1"/>
    </source>
</evidence>
<comment type="caution">
    <text evidence="1">The sequence shown here is derived from an EMBL/GenBank/DDBJ whole genome shotgun (WGS) entry which is preliminary data.</text>
</comment>
<sequence length="342" mass="38497">MEELSLPLQPGRQDLTWLKTNSHYISANSKKTQPHKVEEWRMRAGRFLAACDDIARLHGSVVSSVNRAVLYDLYPYVWDLRNTTLVAKAFVSWLDGRVLNDGHSLGSWRNCFHWCGVTSGAELLGVESEPWVFKGGLSGRCSGELFTHPPPLFPTCRLYNIRPFQLKDKVELYRMVRQLHLKSQGKQDSIPPHPDLIGDRFLGALLALCPEYSLVLEDELGEAISGQLAPAMRDKYPSLSHSNQETLQLFQEDQADYPDSLLYHFPSQLRLDALPELVDCSVTRSLLTSLLSALKANGSQGVFCEVLPTDRPRQELLTKLGFLEILGGEARVREDLVLGRLL</sequence>
<dbReference type="PANTHER" id="PTHR13170:SF23">
    <property type="entry name" value="PROTEIN O-GLCNACASE-LIKE"/>
    <property type="match status" value="1"/>
</dbReference>
<dbReference type="Gene3D" id="1.20.58.240">
    <property type="entry name" value="STAT, domain 1"/>
    <property type="match status" value="1"/>
</dbReference>
<evidence type="ECO:0000313" key="2">
    <source>
        <dbReference type="Proteomes" id="UP000829720"/>
    </source>
</evidence>
<dbReference type="InterPro" id="IPR051822">
    <property type="entry name" value="Glycosyl_Hydrolase_84"/>
</dbReference>
<proteinExistence type="predicted"/>
<name>A0A8T3CTH2_9TELE</name>
<dbReference type="Proteomes" id="UP000829720">
    <property type="component" value="Unassembled WGS sequence"/>
</dbReference>
<dbReference type="AlphaFoldDB" id="A0A8T3CTH2"/>
<accession>A0A8T3CTH2</accession>
<reference evidence="1" key="1">
    <citation type="submission" date="2021-01" db="EMBL/GenBank/DDBJ databases">
        <authorList>
            <person name="Zahm M."/>
            <person name="Roques C."/>
            <person name="Cabau C."/>
            <person name="Klopp C."/>
            <person name="Donnadieu C."/>
            <person name="Jouanno E."/>
            <person name="Lampietro C."/>
            <person name="Louis A."/>
            <person name="Herpin A."/>
            <person name="Echchiki A."/>
            <person name="Berthelot C."/>
            <person name="Parey E."/>
            <person name="Roest-Crollius H."/>
            <person name="Braasch I."/>
            <person name="Postlethwait J."/>
            <person name="Bobe J."/>
            <person name="Montfort J."/>
            <person name="Bouchez O."/>
            <person name="Begum T."/>
            <person name="Mejri S."/>
            <person name="Adams A."/>
            <person name="Chen W.-J."/>
            <person name="Guiguen Y."/>
        </authorList>
    </citation>
    <scope>NUCLEOTIDE SEQUENCE</scope>
    <source>
        <tissue evidence="1">Blood</tissue>
    </source>
</reference>
<gene>
    <name evidence="1" type="ORF">AGOR_G00187020</name>
</gene>
<dbReference type="PANTHER" id="PTHR13170">
    <property type="entry name" value="O-GLCNACASE"/>
    <property type="match status" value="1"/>
</dbReference>
<dbReference type="GO" id="GO:0009100">
    <property type="term" value="P:glycoprotein metabolic process"/>
    <property type="evidence" value="ECO:0007669"/>
    <property type="project" value="TreeGrafter"/>
</dbReference>
<keyword evidence="2" id="KW-1185">Reference proteome</keyword>
<dbReference type="Gene3D" id="3.40.630.30">
    <property type="match status" value="1"/>
</dbReference>